<dbReference type="Proteomes" id="UP000054709">
    <property type="component" value="Unassembled WGS sequence"/>
</dbReference>
<dbReference type="AlphaFoldDB" id="A0A0W1AQP9"/>
<keyword evidence="4" id="KW-1185">Reference proteome</keyword>
<feature type="region of interest" description="Disordered" evidence="1">
    <location>
        <begin position="82"/>
        <end position="132"/>
    </location>
</feature>
<evidence type="ECO:0000313" key="4">
    <source>
        <dbReference type="Proteomes" id="UP000054709"/>
    </source>
</evidence>
<dbReference type="EMBL" id="LCZJ02000054">
    <property type="protein sequence ID" value="KTD83586.1"/>
    <property type="molecule type" value="Genomic_DNA"/>
</dbReference>
<feature type="signal peptide" evidence="2">
    <location>
        <begin position="1"/>
        <end position="24"/>
    </location>
</feature>
<proteinExistence type="predicted"/>
<accession>A0A0W1AQP9</accession>
<protein>
    <recommendedName>
        <fullName evidence="5">MYXO-CTERM domain-containing protein</fullName>
    </recommendedName>
</protein>
<evidence type="ECO:0000256" key="2">
    <source>
        <dbReference type="SAM" id="SignalP"/>
    </source>
</evidence>
<feature type="compositionally biased region" description="Low complexity" evidence="1">
    <location>
        <begin position="83"/>
        <end position="108"/>
    </location>
</feature>
<keyword evidence="2" id="KW-0732">Signal</keyword>
<reference evidence="3 4" key="1">
    <citation type="journal article" date="2015" name="Int. Biodeterior. Biodegradation">
        <title>Physiological and genetic screening methods for the isolation of methyl tert-butyl ether-degrading bacteria for bioremediation purposes.</title>
        <authorList>
            <person name="Guisado I.M."/>
            <person name="Purswani J."/>
            <person name="Gonzalez Lopez J."/>
            <person name="Pozo C."/>
        </authorList>
    </citation>
    <scope>NUCLEOTIDE SEQUENCE [LARGE SCALE GENOMIC DNA]</scope>
    <source>
        <strain evidence="3 4">SH7</strain>
    </source>
</reference>
<evidence type="ECO:0008006" key="5">
    <source>
        <dbReference type="Google" id="ProtNLM"/>
    </source>
</evidence>
<organism evidence="3 4">
    <name type="scientific">Paenibacillus etheri</name>
    <dbReference type="NCBI Taxonomy" id="1306852"/>
    <lineage>
        <taxon>Bacteria</taxon>
        <taxon>Bacillati</taxon>
        <taxon>Bacillota</taxon>
        <taxon>Bacilli</taxon>
        <taxon>Bacillales</taxon>
        <taxon>Paenibacillaceae</taxon>
        <taxon>Paenibacillus</taxon>
    </lineage>
</organism>
<sequence>MNKLITSLACGTVLSMSIMGASYASNAIGSAALGGIPNANTGMDGTVNNTRMMNTDGNLMNGTTGTMNQNESIMRDKIRTGENYRPNTYNTNNYNDGNNTRDNYNRNTVSPLSNTTTDGKYRATSTTTNGTTNRGSNWGWLGLLGLLGLVGMRSRSDERR</sequence>
<evidence type="ECO:0000256" key="1">
    <source>
        <dbReference type="SAM" id="MobiDB-lite"/>
    </source>
</evidence>
<dbReference type="RefSeq" id="WP_060626644.1">
    <property type="nucleotide sequence ID" value="NZ_LCZJ02000054.1"/>
</dbReference>
<gene>
    <name evidence="3" type="ORF">UQ64_01720</name>
</gene>
<dbReference type="OrthoDB" id="2666765at2"/>
<name>A0A0W1AQP9_9BACL</name>
<comment type="caution">
    <text evidence="3">The sequence shown here is derived from an EMBL/GenBank/DDBJ whole genome shotgun (WGS) entry which is preliminary data.</text>
</comment>
<feature type="compositionally biased region" description="Polar residues" evidence="1">
    <location>
        <begin position="109"/>
        <end position="118"/>
    </location>
</feature>
<evidence type="ECO:0000313" key="3">
    <source>
        <dbReference type="EMBL" id="KTD83586.1"/>
    </source>
</evidence>
<feature type="chain" id="PRO_5006920030" description="MYXO-CTERM domain-containing protein" evidence="2">
    <location>
        <begin position="25"/>
        <end position="160"/>
    </location>
</feature>
<dbReference type="NCBIfam" id="NF038039">
    <property type="entry name" value="WGxxGxxG-CTERM"/>
    <property type="match status" value="1"/>
</dbReference>